<keyword evidence="8" id="KW-1185">Reference proteome</keyword>
<keyword evidence="5 6" id="KW-0269">Exonuclease</keyword>
<sequence>MASKTTPKNFASKLQRLESLVAGLESTDQSLESALQNFEQGIKLVRDAQQELAIAEQKVNELLQEPPGQQAEQD</sequence>
<dbReference type="GO" id="GO:0008855">
    <property type="term" value="F:exodeoxyribonuclease VII activity"/>
    <property type="evidence" value="ECO:0007669"/>
    <property type="project" value="UniProtKB-UniRule"/>
</dbReference>
<dbReference type="GO" id="GO:0005829">
    <property type="term" value="C:cytosol"/>
    <property type="evidence" value="ECO:0007669"/>
    <property type="project" value="TreeGrafter"/>
</dbReference>
<comment type="caution">
    <text evidence="7">The sequence shown here is derived from an EMBL/GenBank/DDBJ whole genome shotgun (WGS) entry which is preliminary data.</text>
</comment>
<dbReference type="NCBIfam" id="TIGR01280">
    <property type="entry name" value="xseB"/>
    <property type="match status" value="1"/>
</dbReference>
<keyword evidence="2 6" id="KW-0963">Cytoplasm</keyword>
<keyword evidence="4 6" id="KW-0378">Hydrolase</keyword>
<dbReference type="PANTHER" id="PTHR34137">
    <property type="entry name" value="EXODEOXYRIBONUCLEASE 7 SMALL SUBUNIT"/>
    <property type="match status" value="1"/>
</dbReference>
<dbReference type="SUPFAM" id="SSF116842">
    <property type="entry name" value="XseB-like"/>
    <property type="match status" value="1"/>
</dbReference>
<evidence type="ECO:0000313" key="8">
    <source>
        <dbReference type="Proteomes" id="UP000265509"/>
    </source>
</evidence>
<accession>A0A3L7DYA3</accession>
<dbReference type="OrthoDB" id="9801128at2"/>
<dbReference type="GO" id="GO:0009318">
    <property type="term" value="C:exodeoxyribonuclease VII complex"/>
    <property type="evidence" value="ECO:0007669"/>
    <property type="project" value="UniProtKB-UniRule"/>
</dbReference>
<dbReference type="Proteomes" id="UP000265509">
    <property type="component" value="Unassembled WGS sequence"/>
</dbReference>
<proteinExistence type="inferred from homology"/>
<evidence type="ECO:0000313" key="7">
    <source>
        <dbReference type="EMBL" id="RLQ22224.1"/>
    </source>
</evidence>
<keyword evidence="3 6" id="KW-0540">Nuclease</keyword>
<dbReference type="Gene3D" id="1.10.287.1040">
    <property type="entry name" value="Exonuclease VII, small subunit"/>
    <property type="match status" value="1"/>
</dbReference>
<dbReference type="PANTHER" id="PTHR34137:SF1">
    <property type="entry name" value="EXODEOXYRIBONUCLEASE 7 SMALL SUBUNIT"/>
    <property type="match status" value="1"/>
</dbReference>
<evidence type="ECO:0000256" key="3">
    <source>
        <dbReference type="ARBA" id="ARBA00022722"/>
    </source>
</evidence>
<evidence type="ECO:0000256" key="5">
    <source>
        <dbReference type="ARBA" id="ARBA00022839"/>
    </source>
</evidence>
<reference evidence="7 8" key="1">
    <citation type="submission" date="2018-07" db="EMBL/GenBank/DDBJ databases">
        <title>Halioglobus sp. genome submission.</title>
        <authorList>
            <person name="Ye M.-Q."/>
            <person name="Du Z.-J."/>
        </authorList>
    </citation>
    <scope>NUCLEOTIDE SEQUENCE [LARGE SCALE GENOMIC DNA]</scope>
    <source>
        <strain evidence="7 8">U0301</strain>
    </source>
</reference>
<evidence type="ECO:0000256" key="2">
    <source>
        <dbReference type="ARBA" id="ARBA00022490"/>
    </source>
</evidence>
<comment type="function">
    <text evidence="6">Bidirectionally degrades single-stranded DNA into large acid-insoluble oligonucleotides, which are then degraded further into small acid-soluble oligonucleotides.</text>
</comment>
<dbReference type="Pfam" id="PF02609">
    <property type="entry name" value="Exonuc_VII_S"/>
    <property type="match status" value="1"/>
</dbReference>
<dbReference type="InterPro" id="IPR003761">
    <property type="entry name" value="Exonuc_VII_S"/>
</dbReference>
<dbReference type="AlphaFoldDB" id="A0A3L7DYA3"/>
<protein>
    <recommendedName>
        <fullName evidence="6">Exodeoxyribonuclease 7 small subunit</fullName>
        <ecNumber evidence="6">3.1.11.6</ecNumber>
    </recommendedName>
    <alternativeName>
        <fullName evidence="6">Exodeoxyribonuclease VII small subunit</fullName>
        <shortName evidence="6">Exonuclease VII small subunit</shortName>
    </alternativeName>
</protein>
<evidence type="ECO:0000256" key="1">
    <source>
        <dbReference type="ARBA" id="ARBA00009998"/>
    </source>
</evidence>
<dbReference type="GO" id="GO:0006308">
    <property type="term" value="P:DNA catabolic process"/>
    <property type="evidence" value="ECO:0007669"/>
    <property type="project" value="UniProtKB-UniRule"/>
</dbReference>
<dbReference type="HAMAP" id="MF_00337">
    <property type="entry name" value="Exonuc_7_S"/>
    <property type="match status" value="1"/>
</dbReference>
<comment type="catalytic activity">
    <reaction evidence="6">
        <text>Exonucleolytic cleavage in either 5'- to 3'- or 3'- to 5'-direction to yield nucleoside 5'-phosphates.</text>
        <dbReference type="EC" id="3.1.11.6"/>
    </reaction>
</comment>
<dbReference type="RefSeq" id="WP_117953698.1">
    <property type="nucleotide sequence ID" value="NZ_QRAN01000007.1"/>
</dbReference>
<comment type="subunit">
    <text evidence="6">Heterooligomer composed of large and small subunits.</text>
</comment>
<dbReference type="EMBL" id="QRAN01000007">
    <property type="protein sequence ID" value="RLQ22224.1"/>
    <property type="molecule type" value="Genomic_DNA"/>
</dbReference>
<dbReference type="EC" id="3.1.11.6" evidence="6"/>
<comment type="similarity">
    <text evidence="1 6">Belongs to the XseB family.</text>
</comment>
<dbReference type="InterPro" id="IPR037004">
    <property type="entry name" value="Exonuc_VII_ssu_sf"/>
</dbReference>
<name>A0A3L7DYA3_9GAMM</name>
<gene>
    <name evidence="6 7" type="primary">xseB</name>
    <name evidence="7" type="ORF">DWB85_08010</name>
</gene>
<evidence type="ECO:0000256" key="4">
    <source>
        <dbReference type="ARBA" id="ARBA00022801"/>
    </source>
</evidence>
<organism evidence="7 8">
    <name type="scientific">Seongchinamella sediminis</name>
    <dbReference type="NCBI Taxonomy" id="2283635"/>
    <lineage>
        <taxon>Bacteria</taxon>
        <taxon>Pseudomonadati</taxon>
        <taxon>Pseudomonadota</taxon>
        <taxon>Gammaproteobacteria</taxon>
        <taxon>Cellvibrionales</taxon>
        <taxon>Halieaceae</taxon>
        <taxon>Seongchinamella</taxon>
    </lineage>
</organism>
<dbReference type="PIRSF" id="PIRSF006488">
    <property type="entry name" value="Exonuc_VII_S"/>
    <property type="match status" value="1"/>
</dbReference>
<evidence type="ECO:0000256" key="6">
    <source>
        <dbReference type="HAMAP-Rule" id="MF_00337"/>
    </source>
</evidence>
<comment type="subcellular location">
    <subcellularLocation>
        <location evidence="6">Cytoplasm</location>
    </subcellularLocation>
</comment>